<keyword evidence="3" id="KW-1185">Reference proteome</keyword>
<dbReference type="InterPro" id="IPR024173">
    <property type="entry name" value="Pesterase_MJ0037-like"/>
</dbReference>
<dbReference type="Proteomes" id="UP000186308">
    <property type="component" value="Unassembled WGS sequence"/>
</dbReference>
<gene>
    <name evidence="2" type="ORF">SAMN05421828_103116</name>
</gene>
<evidence type="ECO:0000259" key="1">
    <source>
        <dbReference type="Pfam" id="PF00149"/>
    </source>
</evidence>
<proteinExistence type="predicted"/>
<dbReference type="Pfam" id="PF00149">
    <property type="entry name" value="Metallophos"/>
    <property type="match status" value="1"/>
</dbReference>
<dbReference type="Gene3D" id="3.60.21.10">
    <property type="match status" value="1"/>
</dbReference>
<dbReference type="PIRSF" id="PIRSF000887">
    <property type="entry name" value="Pesterase_MJ0037"/>
    <property type="match status" value="1"/>
</dbReference>
<dbReference type="InterPro" id="IPR004843">
    <property type="entry name" value="Calcineurin-like_PHP"/>
</dbReference>
<dbReference type="NCBIfam" id="TIGR04123">
    <property type="entry name" value="P_estr_lig_assc"/>
    <property type="match status" value="1"/>
</dbReference>
<dbReference type="GO" id="GO:0016787">
    <property type="term" value="F:hydrolase activity"/>
    <property type="evidence" value="ECO:0007669"/>
    <property type="project" value="InterPro"/>
</dbReference>
<name>A0A8G2CIK0_ACIRU</name>
<feature type="domain" description="Calcineurin-like phosphoesterase" evidence="1">
    <location>
        <begin position="27"/>
        <end position="132"/>
    </location>
</feature>
<dbReference type="EMBL" id="FTNE01000003">
    <property type="protein sequence ID" value="SIQ29670.1"/>
    <property type="molecule type" value="Genomic_DNA"/>
</dbReference>
<dbReference type="InterPro" id="IPR029052">
    <property type="entry name" value="Metallo-depent_PP-like"/>
</dbReference>
<dbReference type="SUPFAM" id="SSF56300">
    <property type="entry name" value="Metallo-dependent phosphatases"/>
    <property type="match status" value="1"/>
</dbReference>
<comment type="caution">
    <text evidence="2">The sequence shown here is derived from an EMBL/GenBank/DDBJ whole genome shotgun (WGS) entry which is preliminary data.</text>
</comment>
<evidence type="ECO:0000313" key="2">
    <source>
        <dbReference type="EMBL" id="SIQ29670.1"/>
    </source>
</evidence>
<organism evidence="2 3">
    <name type="scientific">Acidiphilium rubrum</name>
    <dbReference type="NCBI Taxonomy" id="526"/>
    <lineage>
        <taxon>Bacteria</taxon>
        <taxon>Pseudomonadati</taxon>
        <taxon>Pseudomonadota</taxon>
        <taxon>Alphaproteobacteria</taxon>
        <taxon>Acetobacterales</taxon>
        <taxon>Acidocellaceae</taxon>
        <taxon>Acidiphilium</taxon>
    </lineage>
</organism>
<reference evidence="2 3" key="1">
    <citation type="submission" date="2017-01" db="EMBL/GenBank/DDBJ databases">
        <authorList>
            <person name="Varghese N."/>
            <person name="Submissions S."/>
        </authorList>
    </citation>
    <scope>NUCLEOTIDE SEQUENCE [LARGE SCALE GENOMIC DNA]</scope>
    <source>
        <strain evidence="2 3">ATCC 35905</strain>
    </source>
</reference>
<evidence type="ECO:0000313" key="3">
    <source>
        <dbReference type="Proteomes" id="UP000186308"/>
    </source>
</evidence>
<dbReference type="PANTHER" id="PTHR39323:SF1">
    <property type="entry name" value="BLR1149 PROTEIN"/>
    <property type="match status" value="1"/>
</dbReference>
<protein>
    <submittedName>
        <fullName evidence="2">Putative phosphoesterase</fullName>
    </submittedName>
</protein>
<dbReference type="AlphaFoldDB" id="A0A8G2CIK0"/>
<sequence>MNAAPIHRAGHRFMLDPAGVVFWPVRRTLILADLHLEKASSSAARGALVPPYDTRATLDRLALLLRGYAPEVVIALGDSFHDDQGHARLAAEDAARLARFEAAHRFVWIAGNHDQAMGGATMLRDEACVFRHQAEALEAGQVEFSGHFHPKARIATRAGAIARPCFVTDQHRVLLPSFGAFTGGLEVTAAPIRALFPRGGQVFLLSRERVFAFPLAHAAKAA</sequence>
<dbReference type="RefSeq" id="WP_245594050.1">
    <property type="nucleotide sequence ID" value="NZ_FTNE01000003.1"/>
</dbReference>
<accession>A0A8G2CIK0</accession>
<dbReference type="PANTHER" id="PTHR39323">
    <property type="entry name" value="BLR1149 PROTEIN"/>
    <property type="match status" value="1"/>
</dbReference>
<dbReference type="InterPro" id="IPR026336">
    <property type="entry name" value="PdeM-like"/>
</dbReference>